<dbReference type="AlphaFoldDB" id="A0A158L1B4"/>
<evidence type="ECO:0000313" key="3">
    <source>
        <dbReference type="EMBL" id="SAL86789.1"/>
    </source>
</evidence>
<feature type="region of interest" description="Disordered" evidence="1">
    <location>
        <begin position="140"/>
        <end position="159"/>
    </location>
</feature>
<evidence type="ECO:0000256" key="1">
    <source>
        <dbReference type="SAM" id="MobiDB-lite"/>
    </source>
</evidence>
<dbReference type="InterPro" id="IPR019060">
    <property type="entry name" value="DUF2382"/>
</dbReference>
<dbReference type="Proteomes" id="UP000054925">
    <property type="component" value="Unassembled WGS sequence"/>
</dbReference>
<evidence type="ECO:0000259" key="2">
    <source>
        <dbReference type="Pfam" id="PF09557"/>
    </source>
</evidence>
<dbReference type="PANTHER" id="PTHR38463">
    <property type="entry name" value="STRESS RESPONSE PROTEIN YSNF"/>
    <property type="match status" value="1"/>
</dbReference>
<reference evidence="3" key="1">
    <citation type="submission" date="2016-01" db="EMBL/GenBank/DDBJ databases">
        <authorList>
            <person name="Peeters C."/>
        </authorList>
    </citation>
    <scope>NUCLEOTIDE SEQUENCE [LARGE SCALE GENOMIC DNA]</scope>
    <source>
        <strain evidence="3">LMG 22937</strain>
    </source>
</reference>
<dbReference type="PANTHER" id="PTHR38463:SF1">
    <property type="entry name" value="STRESS RESPONSE PROTEIN YSNF"/>
    <property type="match status" value="1"/>
</dbReference>
<sequence>MGNAYDEYSEPAGSGEAVTISAVQEQLSVGVERTETGAVRLRKLVHEDVQEVPITLRTEAVVVERVSINQPVPAEYGSRQEGDTLIVPVFEYVPVTEMRLMLKEDVRITKAAAEVDAVHRASVRREELIVERRDGASGEWFAEDGSVGSRSANAEKEPR</sequence>
<proteinExistence type="predicted"/>
<dbReference type="InterPro" id="IPR052967">
    <property type="entry name" value="Stress_Response_Assoc"/>
</dbReference>
<dbReference type="RefSeq" id="WP_087660688.1">
    <property type="nucleotide sequence ID" value="NZ_FCOL02000271.1"/>
</dbReference>
<organism evidence="3 4">
    <name type="scientific">Caballeronia terrestris</name>
    <dbReference type="NCBI Taxonomy" id="1226301"/>
    <lineage>
        <taxon>Bacteria</taxon>
        <taxon>Pseudomonadati</taxon>
        <taxon>Pseudomonadota</taxon>
        <taxon>Betaproteobacteria</taxon>
        <taxon>Burkholderiales</taxon>
        <taxon>Burkholderiaceae</taxon>
        <taxon>Caballeronia</taxon>
    </lineage>
</organism>
<feature type="domain" description="DUF2382" evidence="2">
    <location>
        <begin position="22"/>
        <end position="129"/>
    </location>
</feature>
<comment type="caution">
    <text evidence="3">The sequence shown here is derived from an EMBL/GenBank/DDBJ whole genome shotgun (WGS) entry which is preliminary data.</text>
</comment>
<protein>
    <recommendedName>
        <fullName evidence="2">DUF2382 domain-containing protein</fullName>
    </recommendedName>
</protein>
<evidence type="ECO:0000313" key="4">
    <source>
        <dbReference type="Proteomes" id="UP000054925"/>
    </source>
</evidence>
<dbReference type="Pfam" id="PF09557">
    <property type="entry name" value="DUF2382"/>
    <property type="match status" value="1"/>
</dbReference>
<keyword evidence="4" id="KW-1185">Reference proteome</keyword>
<dbReference type="OrthoDB" id="8757728at2"/>
<accession>A0A158L1B4</accession>
<name>A0A158L1B4_9BURK</name>
<gene>
    <name evidence="3" type="ORF">AWB67_07280</name>
</gene>
<dbReference type="EMBL" id="FCOL02000271">
    <property type="protein sequence ID" value="SAL86789.1"/>
    <property type="molecule type" value="Genomic_DNA"/>
</dbReference>